<accession>A0A8S3UH80</accession>
<name>A0A8S3UH80_MYTED</name>
<feature type="transmembrane region" description="Helical" evidence="1">
    <location>
        <begin position="118"/>
        <end position="140"/>
    </location>
</feature>
<keyword evidence="3" id="KW-1185">Reference proteome</keyword>
<dbReference type="AlphaFoldDB" id="A0A8S3UH80"/>
<dbReference type="Proteomes" id="UP000683360">
    <property type="component" value="Unassembled WGS sequence"/>
</dbReference>
<evidence type="ECO:0008006" key="4">
    <source>
        <dbReference type="Google" id="ProtNLM"/>
    </source>
</evidence>
<proteinExistence type="predicted"/>
<feature type="transmembrane region" description="Helical" evidence="1">
    <location>
        <begin position="12"/>
        <end position="34"/>
    </location>
</feature>
<keyword evidence="1" id="KW-1133">Transmembrane helix</keyword>
<protein>
    <recommendedName>
        <fullName evidence="4">Claudin</fullName>
    </recommendedName>
</protein>
<evidence type="ECO:0000313" key="2">
    <source>
        <dbReference type="EMBL" id="CAG2241782.1"/>
    </source>
</evidence>
<keyword evidence="1" id="KW-0812">Transmembrane</keyword>
<evidence type="ECO:0000256" key="1">
    <source>
        <dbReference type="SAM" id="Phobius"/>
    </source>
</evidence>
<reference evidence="2" key="1">
    <citation type="submission" date="2021-03" db="EMBL/GenBank/DDBJ databases">
        <authorList>
            <person name="Bekaert M."/>
        </authorList>
    </citation>
    <scope>NUCLEOTIDE SEQUENCE</scope>
</reference>
<sequence>MGLTDVAFTIKLAFYFTLFGFVLHTIGFGAPYWYAGFNTHAGLWQYCSRSTGVCVTVDISVMDRTRFGAPYWATGYNTHAGLWQYCSRSTGVCVTIDISVMDRTQVDKFLAVRVLECFGLTGSVACLISICLLIFGGMCLENRFITMCNMFLFLATGTVIVIATIMFATMIILPEYVRSFTFANMNSK</sequence>
<evidence type="ECO:0000313" key="3">
    <source>
        <dbReference type="Proteomes" id="UP000683360"/>
    </source>
</evidence>
<feature type="transmembrane region" description="Helical" evidence="1">
    <location>
        <begin position="152"/>
        <end position="173"/>
    </location>
</feature>
<dbReference type="Gene3D" id="1.20.140.150">
    <property type="match status" value="1"/>
</dbReference>
<gene>
    <name evidence="2" type="ORF">MEDL_53982</name>
</gene>
<comment type="caution">
    <text evidence="2">The sequence shown here is derived from an EMBL/GenBank/DDBJ whole genome shotgun (WGS) entry which is preliminary data.</text>
</comment>
<keyword evidence="1" id="KW-0472">Membrane</keyword>
<organism evidence="2 3">
    <name type="scientific">Mytilus edulis</name>
    <name type="common">Blue mussel</name>
    <dbReference type="NCBI Taxonomy" id="6550"/>
    <lineage>
        <taxon>Eukaryota</taxon>
        <taxon>Metazoa</taxon>
        <taxon>Spiralia</taxon>
        <taxon>Lophotrochozoa</taxon>
        <taxon>Mollusca</taxon>
        <taxon>Bivalvia</taxon>
        <taxon>Autobranchia</taxon>
        <taxon>Pteriomorphia</taxon>
        <taxon>Mytilida</taxon>
        <taxon>Mytiloidea</taxon>
        <taxon>Mytilidae</taxon>
        <taxon>Mytilinae</taxon>
        <taxon>Mytilus</taxon>
    </lineage>
</organism>
<dbReference type="OrthoDB" id="10367384at2759"/>
<dbReference type="EMBL" id="CAJPWZ010002595">
    <property type="protein sequence ID" value="CAG2241782.1"/>
    <property type="molecule type" value="Genomic_DNA"/>
</dbReference>